<keyword evidence="3" id="KW-1185">Reference proteome</keyword>
<feature type="transmembrane region" description="Helical" evidence="1">
    <location>
        <begin position="43"/>
        <end position="66"/>
    </location>
</feature>
<dbReference type="AlphaFoldDB" id="A0A5C1QII4"/>
<name>A0A5C1QII4_9SPIO</name>
<gene>
    <name evidence="2" type="ORF">EXM22_04470</name>
</gene>
<keyword evidence="1" id="KW-1133">Transmembrane helix</keyword>
<organism evidence="2 3">
    <name type="scientific">Oceanispirochaeta crateris</name>
    <dbReference type="NCBI Taxonomy" id="2518645"/>
    <lineage>
        <taxon>Bacteria</taxon>
        <taxon>Pseudomonadati</taxon>
        <taxon>Spirochaetota</taxon>
        <taxon>Spirochaetia</taxon>
        <taxon>Spirochaetales</taxon>
        <taxon>Spirochaetaceae</taxon>
        <taxon>Oceanispirochaeta</taxon>
    </lineage>
</organism>
<dbReference type="EMBL" id="CP036150">
    <property type="protein sequence ID" value="QEN07277.1"/>
    <property type="molecule type" value="Genomic_DNA"/>
</dbReference>
<reference evidence="2 3" key="1">
    <citation type="submission" date="2019-02" db="EMBL/GenBank/DDBJ databases">
        <title>Complete Genome Sequence and Methylome Analysis of free living Spirochaetas.</title>
        <authorList>
            <person name="Fomenkov A."/>
            <person name="Dubinina G."/>
            <person name="Leshcheva N."/>
            <person name="Mikheeva N."/>
            <person name="Grabovich M."/>
            <person name="Vincze T."/>
            <person name="Roberts R.J."/>
        </authorList>
    </citation>
    <scope>NUCLEOTIDE SEQUENCE [LARGE SCALE GENOMIC DNA]</scope>
    <source>
        <strain evidence="2 3">K2</strain>
    </source>
</reference>
<sequence>MAEITDGQYFNAGDEQSLMDVYKKIDSLEKVDMEQIRNSPKDLYFHKFLMAAIVLLFMSLILRYLFFNVVEDEE</sequence>
<keyword evidence="1" id="KW-0812">Transmembrane</keyword>
<dbReference type="KEGG" id="ock:EXM22_04470"/>
<evidence type="ECO:0000313" key="2">
    <source>
        <dbReference type="EMBL" id="QEN07277.1"/>
    </source>
</evidence>
<dbReference type="OrthoDB" id="6206554at2"/>
<protein>
    <submittedName>
        <fullName evidence="2">Uncharacterized protein</fullName>
    </submittedName>
</protein>
<proteinExistence type="predicted"/>
<accession>A0A5C1QII4</accession>
<evidence type="ECO:0000256" key="1">
    <source>
        <dbReference type="SAM" id="Phobius"/>
    </source>
</evidence>
<dbReference type="RefSeq" id="WP_149485359.1">
    <property type="nucleotide sequence ID" value="NZ_CP036150.1"/>
</dbReference>
<keyword evidence="1" id="KW-0472">Membrane</keyword>
<dbReference type="Proteomes" id="UP000324209">
    <property type="component" value="Chromosome"/>
</dbReference>
<evidence type="ECO:0000313" key="3">
    <source>
        <dbReference type="Proteomes" id="UP000324209"/>
    </source>
</evidence>